<dbReference type="Proteomes" id="UP000237000">
    <property type="component" value="Unassembled WGS sequence"/>
</dbReference>
<dbReference type="EMBL" id="JXTC01000625">
    <property type="protein sequence ID" value="PON42857.1"/>
    <property type="molecule type" value="Genomic_DNA"/>
</dbReference>
<dbReference type="STRING" id="63057.A0A2P5B212"/>
<sequence>MPPTFTSATGVELYVADGIKGSNPCQLELLFTAEDIKSRIKQTYWQDSLYVLGALGKLVALILQTNNLTGGIPASLGNISSLGIFSVAYNNLVGSIPHELGRLKSLTFLAIGPNNLFGTIPFPLYNMSSMSTFSIAFNQINGTLPSNIGLMLPNLK</sequence>
<comment type="caution">
    <text evidence="4">The sequence shown here is derived from an EMBL/GenBank/DDBJ whole genome shotgun (WGS) entry which is preliminary data.</text>
</comment>
<reference evidence="5" key="1">
    <citation type="submission" date="2016-06" db="EMBL/GenBank/DDBJ databases">
        <title>Parallel loss of symbiosis genes in relatives of nitrogen-fixing non-legume Parasponia.</title>
        <authorList>
            <person name="Van Velzen R."/>
            <person name="Holmer R."/>
            <person name="Bu F."/>
            <person name="Rutten L."/>
            <person name="Van Zeijl A."/>
            <person name="Liu W."/>
            <person name="Santuari L."/>
            <person name="Cao Q."/>
            <person name="Sharma T."/>
            <person name="Shen D."/>
            <person name="Roswanjaya Y."/>
            <person name="Wardhani T."/>
            <person name="Kalhor M.S."/>
            <person name="Jansen J."/>
            <person name="Van den Hoogen J."/>
            <person name="Gungor B."/>
            <person name="Hartog M."/>
            <person name="Hontelez J."/>
            <person name="Verver J."/>
            <person name="Yang W.-C."/>
            <person name="Schijlen E."/>
            <person name="Repin R."/>
            <person name="Schilthuizen M."/>
            <person name="Schranz E."/>
            <person name="Heidstra R."/>
            <person name="Miyata K."/>
            <person name="Fedorova E."/>
            <person name="Kohlen W."/>
            <person name="Bisseling T."/>
            <person name="Smit S."/>
            <person name="Geurts R."/>
        </authorList>
    </citation>
    <scope>NUCLEOTIDE SEQUENCE [LARGE SCALE GENOMIC DNA]</scope>
    <source>
        <strain evidence="5">cv. RG33-2</strain>
    </source>
</reference>
<dbReference type="SUPFAM" id="SSF52058">
    <property type="entry name" value="L domain-like"/>
    <property type="match status" value="1"/>
</dbReference>
<name>A0A2P5B212_TREOI</name>
<gene>
    <name evidence="4" type="ORF">TorRG33x02_334850</name>
</gene>
<proteinExistence type="predicted"/>
<keyword evidence="1" id="KW-0433">Leucine-rich repeat</keyword>
<dbReference type="InterPro" id="IPR032675">
    <property type="entry name" value="LRR_dom_sf"/>
</dbReference>
<dbReference type="OrthoDB" id="1303930at2759"/>
<dbReference type="InParanoid" id="A0A2P5B212"/>
<dbReference type="Gene3D" id="3.80.10.10">
    <property type="entry name" value="Ribonuclease Inhibitor"/>
    <property type="match status" value="1"/>
</dbReference>
<evidence type="ECO:0000256" key="1">
    <source>
        <dbReference type="ARBA" id="ARBA00022614"/>
    </source>
</evidence>
<dbReference type="InterPro" id="IPR001611">
    <property type="entry name" value="Leu-rich_rpt"/>
</dbReference>
<dbReference type="FunFam" id="3.80.10.10:FF:000383">
    <property type="entry name" value="Leucine-rich repeat receptor protein kinase EMS1"/>
    <property type="match status" value="1"/>
</dbReference>
<protein>
    <submittedName>
        <fullName evidence="4">LRR domain containing protein</fullName>
    </submittedName>
</protein>
<evidence type="ECO:0000256" key="3">
    <source>
        <dbReference type="ARBA" id="ARBA00023180"/>
    </source>
</evidence>
<accession>A0A2P5B212</accession>
<keyword evidence="5" id="KW-1185">Reference proteome</keyword>
<dbReference type="GO" id="GO:0033612">
    <property type="term" value="F:receptor serine/threonine kinase binding"/>
    <property type="evidence" value="ECO:0007669"/>
    <property type="project" value="TreeGrafter"/>
</dbReference>
<organism evidence="4 5">
    <name type="scientific">Trema orientale</name>
    <name type="common">Charcoal tree</name>
    <name type="synonym">Celtis orientalis</name>
    <dbReference type="NCBI Taxonomy" id="63057"/>
    <lineage>
        <taxon>Eukaryota</taxon>
        <taxon>Viridiplantae</taxon>
        <taxon>Streptophyta</taxon>
        <taxon>Embryophyta</taxon>
        <taxon>Tracheophyta</taxon>
        <taxon>Spermatophyta</taxon>
        <taxon>Magnoliopsida</taxon>
        <taxon>eudicotyledons</taxon>
        <taxon>Gunneridae</taxon>
        <taxon>Pentapetalae</taxon>
        <taxon>rosids</taxon>
        <taxon>fabids</taxon>
        <taxon>Rosales</taxon>
        <taxon>Cannabaceae</taxon>
        <taxon>Trema</taxon>
    </lineage>
</organism>
<dbReference type="PANTHER" id="PTHR48056">
    <property type="entry name" value="LRR RECEPTOR-LIKE SERINE/THREONINE-PROTEIN KINASE-RELATED"/>
    <property type="match status" value="1"/>
</dbReference>
<evidence type="ECO:0000313" key="5">
    <source>
        <dbReference type="Proteomes" id="UP000237000"/>
    </source>
</evidence>
<keyword evidence="3" id="KW-0325">Glycoprotein</keyword>
<dbReference type="Pfam" id="PF00560">
    <property type="entry name" value="LRR_1"/>
    <property type="match status" value="1"/>
</dbReference>
<dbReference type="PANTHER" id="PTHR48056:SF26">
    <property type="entry name" value="MDIS1-INTERACTING RECEPTOR LIKE KINASE 1"/>
    <property type="match status" value="1"/>
</dbReference>
<dbReference type="InterPro" id="IPR050647">
    <property type="entry name" value="Plant_LRR-RLKs"/>
</dbReference>
<dbReference type="AlphaFoldDB" id="A0A2P5B212"/>
<keyword evidence="2" id="KW-0677">Repeat</keyword>
<evidence type="ECO:0000313" key="4">
    <source>
        <dbReference type="EMBL" id="PON42857.1"/>
    </source>
</evidence>
<evidence type="ECO:0000256" key="2">
    <source>
        <dbReference type="ARBA" id="ARBA00022737"/>
    </source>
</evidence>